<evidence type="ECO:0000259" key="8">
    <source>
        <dbReference type="Pfam" id="PF21338"/>
    </source>
</evidence>
<dbReference type="Gene3D" id="1.10.132.120">
    <property type="match status" value="1"/>
</dbReference>
<evidence type="ECO:0000256" key="5">
    <source>
        <dbReference type="ARBA" id="ARBA00023125"/>
    </source>
</evidence>
<keyword evidence="4" id="KW-0799">Topoisomerase</keyword>
<dbReference type="InterPro" id="IPR049331">
    <property type="entry name" value="Top1B_N_bact"/>
</dbReference>
<dbReference type="PANTHER" id="PTHR10290">
    <property type="entry name" value="DNA TOPOISOMERASE I"/>
    <property type="match status" value="1"/>
</dbReference>
<dbReference type="InterPro" id="IPR013500">
    <property type="entry name" value="TopoI_cat_euk"/>
</dbReference>
<dbReference type="EC" id="5.6.2.1" evidence="3"/>
<dbReference type="eggNOG" id="COG3569">
    <property type="taxonomic scope" value="Bacteria"/>
</dbReference>
<dbReference type="SUPFAM" id="SSF55869">
    <property type="entry name" value="DNA topoisomerase I domain"/>
    <property type="match status" value="1"/>
</dbReference>
<evidence type="ECO:0000256" key="6">
    <source>
        <dbReference type="ARBA" id="ARBA00023235"/>
    </source>
</evidence>
<accession>A3U919</accession>
<comment type="catalytic activity">
    <reaction evidence="1">
        <text>ATP-independent breakage of single-stranded DNA, followed by passage and rejoining.</text>
        <dbReference type="EC" id="5.6.2.1"/>
    </reaction>
</comment>
<organism evidence="9 10">
    <name type="scientific">Croceibacter atlanticus (strain ATCC BAA-628 / JCM 21780 / CIP 108009 / IAM 15332 / KCTC 12090 / HTCC2559)</name>
    <dbReference type="NCBI Taxonomy" id="216432"/>
    <lineage>
        <taxon>Bacteria</taxon>
        <taxon>Pseudomonadati</taxon>
        <taxon>Bacteroidota</taxon>
        <taxon>Flavobacteriia</taxon>
        <taxon>Flavobacteriales</taxon>
        <taxon>Flavobacteriaceae</taxon>
        <taxon>Croceibacter</taxon>
    </lineage>
</organism>
<evidence type="ECO:0000256" key="2">
    <source>
        <dbReference type="ARBA" id="ARBA00006645"/>
    </source>
</evidence>
<dbReference type="EMBL" id="CP002046">
    <property type="protein sequence ID" value="EAP86305.1"/>
    <property type="molecule type" value="Genomic_DNA"/>
</dbReference>
<dbReference type="KEGG" id="cat:CA2559_09733"/>
<dbReference type="PROSITE" id="PS52038">
    <property type="entry name" value="TOPO_IB_2"/>
    <property type="match status" value="1"/>
</dbReference>
<feature type="domain" description="DNA topoisomerase I catalytic core eukaryotic-type" evidence="7">
    <location>
        <begin position="106"/>
        <end position="312"/>
    </location>
</feature>
<dbReference type="Pfam" id="PF01028">
    <property type="entry name" value="Topoisom_I"/>
    <property type="match status" value="1"/>
</dbReference>
<dbReference type="InterPro" id="IPR001631">
    <property type="entry name" value="TopoI"/>
</dbReference>
<dbReference type="PANTHER" id="PTHR10290:SF3">
    <property type="entry name" value="DNA TOPOISOMERASE 1"/>
    <property type="match status" value="1"/>
</dbReference>
<dbReference type="HOGENOM" id="CLU_046978_1_1_10"/>
<dbReference type="SUPFAM" id="SSF56349">
    <property type="entry name" value="DNA breaking-rejoining enzymes"/>
    <property type="match status" value="1"/>
</dbReference>
<dbReference type="Pfam" id="PF21338">
    <property type="entry name" value="Top1B_N_bact"/>
    <property type="match status" value="1"/>
</dbReference>
<dbReference type="RefSeq" id="WP_013187690.1">
    <property type="nucleotide sequence ID" value="NC_014230.1"/>
</dbReference>
<evidence type="ECO:0000256" key="1">
    <source>
        <dbReference type="ARBA" id="ARBA00000213"/>
    </source>
</evidence>
<evidence type="ECO:0000256" key="4">
    <source>
        <dbReference type="ARBA" id="ARBA00023029"/>
    </source>
</evidence>
<dbReference type="InterPro" id="IPR014711">
    <property type="entry name" value="TopoI_cat_a-hlx-sub_euk"/>
</dbReference>
<evidence type="ECO:0000313" key="10">
    <source>
        <dbReference type="Proteomes" id="UP000002297"/>
    </source>
</evidence>
<sequence>MTLTDKQLEAILKDPEKAAQFYNLTYVYDNQLTIDRRKHGKGFRYFQNDKPITKKDLINRIKSLVIPPAWTDVRITDLANGHLQVVGRDEKHRKVYKYHDLWTAFRNQTKFLKMSSFGNSLPLLRKQVEKNLQQEEMTKSKVLAIVITLLEETHIRIGNYYYAKNNNTYGLSTLRTKHVEHIKDSIQFHFIGKKNKEHQIKITDDSLIELVNQCEEIPGWELFQYFDEDGTKQRLDSGDINTYIKELSGELFTAKDFRTWSASKIFFETLRDEPYAEDESENKSLRLKAYDKTAEALGNTRSVCREYYVHPMLNDSYKDGSIKPYFSKLKKKKKSSNKYLSQTEELLLEMISDYEISLEKN</sequence>
<dbReference type="Proteomes" id="UP000002297">
    <property type="component" value="Chromosome"/>
</dbReference>
<proteinExistence type="inferred from homology"/>
<protein>
    <recommendedName>
        <fullName evidence="3">DNA topoisomerase</fullName>
        <ecNumber evidence="3">5.6.2.1</ecNumber>
    </recommendedName>
</protein>
<evidence type="ECO:0000256" key="3">
    <source>
        <dbReference type="ARBA" id="ARBA00012891"/>
    </source>
</evidence>
<evidence type="ECO:0000259" key="7">
    <source>
        <dbReference type="Pfam" id="PF01028"/>
    </source>
</evidence>
<dbReference type="STRING" id="216432.CA2559_09733"/>
<dbReference type="AlphaFoldDB" id="A3U919"/>
<dbReference type="InterPro" id="IPR011010">
    <property type="entry name" value="DNA_brk_join_enz"/>
</dbReference>
<dbReference type="OrthoDB" id="9778962at2"/>
<dbReference type="Gene3D" id="3.30.66.10">
    <property type="entry name" value="DNA topoisomerase I domain"/>
    <property type="match status" value="1"/>
</dbReference>
<dbReference type="GO" id="GO:0003677">
    <property type="term" value="F:DNA binding"/>
    <property type="evidence" value="ECO:0007669"/>
    <property type="project" value="UniProtKB-KW"/>
</dbReference>
<dbReference type="InterPro" id="IPR051062">
    <property type="entry name" value="Topoisomerase_IB"/>
</dbReference>
<dbReference type="GO" id="GO:0003917">
    <property type="term" value="F:DNA topoisomerase type I (single strand cut, ATP-independent) activity"/>
    <property type="evidence" value="ECO:0007669"/>
    <property type="project" value="UniProtKB-EC"/>
</dbReference>
<dbReference type="InterPro" id="IPR035447">
    <property type="entry name" value="DNA_topo_I_N_sf"/>
</dbReference>
<dbReference type="PRINTS" id="PR00416">
    <property type="entry name" value="EUTPISMRASEI"/>
</dbReference>
<dbReference type="Gene3D" id="3.90.15.10">
    <property type="entry name" value="Topoisomerase I, Chain A, domain 3"/>
    <property type="match status" value="1"/>
</dbReference>
<keyword evidence="5" id="KW-0238">DNA-binding</keyword>
<name>A3U919_CROAH</name>
<dbReference type="GO" id="GO:0006265">
    <property type="term" value="P:DNA topological change"/>
    <property type="evidence" value="ECO:0007669"/>
    <property type="project" value="InterPro"/>
</dbReference>
<comment type="similarity">
    <text evidence="2">Belongs to the type IB topoisomerase family.</text>
</comment>
<feature type="domain" description="DNA topoisomerase IB N-terminal" evidence="8">
    <location>
        <begin position="42"/>
        <end position="89"/>
    </location>
</feature>
<keyword evidence="10" id="KW-1185">Reference proteome</keyword>
<dbReference type="GeneID" id="89453691"/>
<gene>
    <name evidence="9" type="ordered locus">CA2559_09733</name>
</gene>
<reference evidence="9 10" key="1">
    <citation type="journal article" date="2010" name="J. Bacteriol.">
        <title>The complete genome sequence of Croceibacter atlanticus HTCC2559T.</title>
        <authorList>
            <person name="Oh H.M."/>
            <person name="Kang I."/>
            <person name="Ferriera S."/>
            <person name="Giovannoni S.J."/>
            <person name="Cho J.C."/>
        </authorList>
    </citation>
    <scope>NUCLEOTIDE SEQUENCE [LARGE SCALE GENOMIC DNA]</scope>
    <source>
        <strain evidence="10">ATCC BAA-628 / HTCC2559 / KCTC 12090</strain>
    </source>
</reference>
<evidence type="ECO:0000313" key="9">
    <source>
        <dbReference type="EMBL" id="EAP86305.1"/>
    </source>
</evidence>
<keyword evidence="6 9" id="KW-0413">Isomerase</keyword>